<reference evidence="3" key="3">
    <citation type="submission" date="2011-03" db="EMBL/GenBank/DDBJ databases">
        <title>Annotation of Magnaporthe poae ATCC 64411.</title>
        <authorList>
            <person name="Ma L.-J."/>
            <person name="Dead R."/>
            <person name="Young S.K."/>
            <person name="Zeng Q."/>
            <person name="Gargeya S."/>
            <person name="Fitzgerald M."/>
            <person name="Haas B."/>
            <person name="Abouelleil A."/>
            <person name="Alvarado L."/>
            <person name="Arachchi H.M."/>
            <person name="Berlin A."/>
            <person name="Brown A."/>
            <person name="Chapman S.B."/>
            <person name="Chen Z."/>
            <person name="Dunbar C."/>
            <person name="Freedman E."/>
            <person name="Gearin G."/>
            <person name="Gellesch M."/>
            <person name="Goldberg J."/>
            <person name="Griggs A."/>
            <person name="Gujja S."/>
            <person name="Heiman D."/>
            <person name="Howarth C."/>
            <person name="Larson L."/>
            <person name="Lui A."/>
            <person name="MacDonald P.J.P."/>
            <person name="Mehta T."/>
            <person name="Montmayeur A."/>
            <person name="Murphy C."/>
            <person name="Neiman D."/>
            <person name="Pearson M."/>
            <person name="Priest M."/>
            <person name="Roberts A."/>
            <person name="Saif S."/>
            <person name="Shea T."/>
            <person name="Shenoy N."/>
            <person name="Sisk P."/>
            <person name="Stolte C."/>
            <person name="Sykes S."/>
            <person name="Yandava C."/>
            <person name="Wortman J."/>
            <person name="Nusbaum C."/>
            <person name="Birren B."/>
        </authorList>
    </citation>
    <scope>NUCLEOTIDE SEQUENCE</scope>
    <source>
        <strain evidence="3">ATCC 64411</strain>
    </source>
</reference>
<sequence>MLEFRNFGKAASHWARKAAFAVNSIGRASHVLFLCSWPPGFALKSKPWIPTSTRYAHTSRCLGSTSTQSAGAIFPFPDIAARRWGGRHASGWLMKRGGAAAVVLVVGFVLLSLLWDWGKKTDSSGNNRKNGLAGLPPCLSRLASWNGSACWKSLDPGSASAWSEPGSQTLPRFGPQQAARKSSFFFPERI</sequence>
<evidence type="ECO:0000313" key="4">
    <source>
        <dbReference type="EnsemblFungi" id="MAPG_04308T0"/>
    </source>
</evidence>
<evidence type="ECO:0000256" key="2">
    <source>
        <dbReference type="SAM" id="Phobius"/>
    </source>
</evidence>
<dbReference type="Proteomes" id="UP000011715">
    <property type="component" value="Unassembled WGS sequence"/>
</dbReference>
<dbReference type="EnsemblFungi" id="MAPG_04308T0">
    <property type="protein sequence ID" value="MAPG_04308T0"/>
    <property type="gene ID" value="MAPG_04308"/>
</dbReference>
<dbReference type="EMBL" id="GL876968">
    <property type="protein sequence ID" value="KLU85280.1"/>
    <property type="molecule type" value="Genomic_DNA"/>
</dbReference>
<evidence type="ECO:0000313" key="5">
    <source>
        <dbReference type="Proteomes" id="UP000011715"/>
    </source>
</evidence>
<keyword evidence="2" id="KW-0812">Transmembrane</keyword>
<dbReference type="VEuPathDB" id="FungiDB:MAPG_04308"/>
<name>A0A0C4DWD2_MAGP6</name>
<evidence type="ECO:0000313" key="3">
    <source>
        <dbReference type="EMBL" id="KLU85280.1"/>
    </source>
</evidence>
<keyword evidence="5" id="KW-1185">Reference proteome</keyword>
<evidence type="ECO:0000256" key="1">
    <source>
        <dbReference type="SAM" id="MobiDB-lite"/>
    </source>
</evidence>
<organism evidence="4 5">
    <name type="scientific">Magnaporthiopsis poae (strain ATCC 64411 / 73-15)</name>
    <name type="common">Kentucky bluegrass fungus</name>
    <name type="synonym">Magnaporthe poae</name>
    <dbReference type="NCBI Taxonomy" id="644358"/>
    <lineage>
        <taxon>Eukaryota</taxon>
        <taxon>Fungi</taxon>
        <taxon>Dikarya</taxon>
        <taxon>Ascomycota</taxon>
        <taxon>Pezizomycotina</taxon>
        <taxon>Sordariomycetes</taxon>
        <taxon>Sordariomycetidae</taxon>
        <taxon>Magnaporthales</taxon>
        <taxon>Magnaporthaceae</taxon>
        <taxon>Magnaporthiopsis</taxon>
    </lineage>
</organism>
<accession>A0A0C4DWD2</accession>
<dbReference type="AlphaFoldDB" id="A0A0C4DWD2"/>
<keyword evidence="2" id="KW-1133">Transmembrane helix</keyword>
<dbReference type="EMBL" id="ADBL01001020">
    <property type="status" value="NOT_ANNOTATED_CDS"/>
    <property type="molecule type" value="Genomic_DNA"/>
</dbReference>
<reference evidence="4" key="4">
    <citation type="journal article" date="2015" name="G3 (Bethesda)">
        <title>Genome sequences of three phytopathogenic species of the Magnaporthaceae family of fungi.</title>
        <authorList>
            <person name="Okagaki L.H."/>
            <person name="Nunes C.C."/>
            <person name="Sailsbery J."/>
            <person name="Clay B."/>
            <person name="Brown D."/>
            <person name="John T."/>
            <person name="Oh Y."/>
            <person name="Young N."/>
            <person name="Fitzgerald M."/>
            <person name="Haas B.J."/>
            <person name="Zeng Q."/>
            <person name="Young S."/>
            <person name="Adiconis X."/>
            <person name="Fan L."/>
            <person name="Levin J.Z."/>
            <person name="Mitchell T.K."/>
            <person name="Okubara P.A."/>
            <person name="Farman M.L."/>
            <person name="Kohn L.M."/>
            <person name="Birren B."/>
            <person name="Ma L.-J."/>
            <person name="Dean R.A."/>
        </authorList>
    </citation>
    <scope>NUCLEOTIDE SEQUENCE</scope>
    <source>
        <strain evidence="4">ATCC 64411 / 73-15</strain>
    </source>
</reference>
<reference evidence="3" key="2">
    <citation type="submission" date="2010-05" db="EMBL/GenBank/DDBJ databases">
        <title>The Genome Sequence of Magnaporthe poae strain ATCC 64411.</title>
        <authorList>
            <consortium name="The Broad Institute Genome Sequencing Platform"/>
            <consortium name="Broad Institute Genome Sequencing Center for Infectious Disease"/>
            <person name="Ma L.-J."/>
            <person name="Dead R."/>
            <person name="Young S."/>
            <person name="Zeng Q."/>
            <person name="Koehrsen M."/>
            <person name="Alvarado L."/>
            <person name="Berlin A."/>
            <person name="Chapman S.B."/>
            <person name="Chen Z."/>
            <person name="Freedman E."/>
            <person name="Gellesch M."/>
            <person name="Goldberg J."/>
            <person name="Griggs A."/>
            <person name="Gujja S."/>
            <person name="Heilman E.R."/>
            <person name="Heiman D."/>
            <person name="Hepburn T."/>
            <person name="Howarth C."/>
            <person name="Jen D."/>
            <person name="Larson L."/>
            <person name="Mehta T."/>
            <person name="Neiman D."/>
            <person name="Pearson M."/>
            <person name="Roberts A."/>
            <person name="Saif S."/>
            <person name="Shea T."/>
            <person name="Shenoy N."/>
            <person name="Sisk P."/>
            <person name="Stolte C."/>
            <person name="Sykes S."/>
            <person name="Walk T."/>
            <person name="White J."/>
            <person name="Yandava C."/>
            <person name="Haas B."/>
            <person name="Nusbaum C."/>
            <person name="Birren B."/>
        </authorList>
    </citation>
    <scope>NUCLEOTIDE SEQUENCE</scope>
    <source>
        <strain evidence="3">ATCC 64411</strain>
    </source>
</reference>
<reference evidence="4" key="5">
    <citation type="submission" date="2015-06" db="UniProtKB">
        <authorList>
            <consortium name="EnsemblFungi"/>
        </authorList>
    </citation>
    <scope>IDENTIFICATION</scope>
    <source>
        <strain evidence="4">ATCC 64411</strain>
    </source>
</reference>
<feature type="transmembrane region" description="Helical" evidence="2">
    <location>
        <begin position="97"/>
        <end position="118"/>
    </location>
</feature>
<feature type="region of interest" description="Disordered" evidence="1">
    <location>
        <begin position="162"/>
        <end position="181"/>
    </location>
</feature>
<protein>
    <submittedName>
        <fullName evidence="3 4">Uncharacterized protein</fullName>
    </submittedName>
</protein>
<gene>
    <name evidence="3" type="ORF">MAPG_04308</name>
</gene>
<keyword evidence="2" id="KW-0472">Membrane</keyword>
<reference evidence="5" key="1">
    <citation type="submission" date="2010-05" db="EMBL/GenBank/DDBJ databases">
        <title>The genome sequence of Magnaporthe poae strain ATCC 64411.</title>
        <authorList>
            <person name="Ma L.-J."/>
            <person name="Dead R."/>
            <person name="Young S."/>
            <person name="Zeng Q."/>
            <person name="Koehrsen M."/>
            <person name="Alvarado L."/>
            <person name="Berlin A."/>
            <person name="Chapman S.B."/>
            <person name="Chen Z."/>
            <person name="Freedman E."/>
            <person name="Gellesch M."/>
            <person name="Goldberg J."/>
            <person name="Griggs A."/>
            <person name="Gujja S."/>
            <person name="Heilman E.R."/>
            <person name="Heiman D."/>
            <person name="Hepburn T."/>
            <person name="Howarth C."/>
            <person name="Jen D."/>
            <person name="Larson L."/>
            <person name="Mehta T."/>
            <person name="Neiman D."/>
            <person name="Pearson M."/>
            <person name="Roberts A."/>
            <person name="Saif S."/>
            <person name="Shea T."/>
            <person name="Shenoy N."/>
            <person name="Sisk P."/>
            <person name="Stolte C."/>
            <person name="Sykes S."/>
            <person name="Walk T."/>
            <person name="White J."/>
            <person name="Yandava C."/>
            <person name="Haas B."/>
            <person name="Nusbaum C."/>
            <person name="Birren B."/>
        </authorList>
    </citation>
    <scope>NUCLEOTIDE SEQUENCE [LARGE SCALE GENOMIC DNA]</scope>
    <source>
        <strain evidence="5">ATCC 64411 / 73-15</strain>
    </source>
</reference>
<proteinExistence type="predicted"/>